<comment type="caution">
    <text evidence="2">The sequence shown here is derived from an EMBL/GenBank/DDBJ whole genome shotgun (WGS) entry which is preliminary data.</text>
</comment>
<dbReference type="SUPFAM" id="SSF55729">
    <property type="entry name" value="Acyl-CoA N-acyltransferases (Nat)"/>
    <property type="match status" value="1"/>
</dbReference>
<dbReference type="InterPro" id="IPR000182">
    <property type="entry name" value="GNAT_dom"/>
</dbReference>
<evidence type="ECO:0000259" key="1">
    <source>
        <dbReference type="PROSITE" id="PS51186"/>
    </source>
</evidence>
<dbReference type="Proteomes" id="UP001157138">
    <property type="component" value="Unassembled WGS sequence"/>
</dbReference>
<protein>
    <submittedName>
        <fullName evidence="2">N-acetyltransferase</fullName>
    </submittedName>
</protein>
<organism evidence="2 3">
    <name type="scientific">Vibrio zhanjiangensis</name>
    <dbReference type="NCBI Taxonomy" id="1046128"/>
    <lineage>
        <taxon>Bacteria</taxon>
        <taxon>Pseudomonadati</taxon>
        <taxon>Pseudomonadota</taxon>
        <taxon>Gammaproteobacteria</taxon>
        <taxon>Vibrionales</taxon>
        <taxon>Vibrionaceae</taxon>
        <taxon>Vibrio</taxon>
    </lineage>
</organism>
<dbReference type="Pfam" id="PF00583">
    <property type="entry name" value="Acetyltransf_1"/>
    <property type="match status" value="1"/>
</dbReference>
<keyword evidence="3" id="KW-1185">Reference proteome</keyword>
<proteinExistence type="predicted"/>
<dbReference type="Gene3D" id="3.40.630.30">
    <property type="match status" value="1"/>
</dbReference>
<dbReference type="CDD" id="cd04301">
    <property type="entry name" value="NAT_SF"/>
    <property type="match status" value="1"/>
</dbReference>
<evidence type="ECO:0000313" key="3">
    <source>
        <dbReference type="Proteomes" id="UP001157138"/>
    </source>
</evidence>
<evidence type="ECO:0000313" key="2">
    <source>
        <dbReference type="EMBL" id="GLT18597.1"/>
    </source>
</evidence>
<accession>A0ABQ6F1J3</accession>
<name>A0ABQ6F1J3_9VIBR</name>
<reference evidence="3" key="1">
    <citation type="journal article" date="2019" name="Int. J. Syst. Evol. Microbiol.">
        <title>The Global Catalogue of Microorganisms (GCM) 10K type strain sequencing project: providing services to taxonomists for standard genome sequencing and annotation.</title>
        <authorList>
            <consortium name="The Broad Institute Genomics Platform"/>
            <consortium name="The Broad Institute Genome Sequencing Center for Infectious Disease"/>
            <person name="Wu L."/>
            <person name="Ma J."/>
        </authorList>
    </citation>
    <scope>NUCLEOTIDE SEQUENCE [LARGE SCALE GENOMIC DNA]</scope>
    <source>
        <strain evidence="3">NBRC 108723</strain>
    </source>
</reference>
<feature type="domain" description="N-acetyltransferase" evidence="1">
    <location>
        <begin position="10"/>
        <end position="166"/>
    </location>
</feature>
<dbReference type="EMBL" id="BSPW01000049">
    <property type="protein sequence ID" value="GLT18597.1"/>
    <property type="molecule type" value="Genomic_DNA"/>
</dbReference>
<dbReference type="InterPro" id="IPR016181">
    <property type="entry name" value="Acyl_CoA_acyltransferase"/>
</dbReference>
<dbReference type="PROSITE" id="PS51186">
    <property type="entry name" value="GNAT"/>
    <property type="match status" value="1"/>
</dbReference>
<sequence>MASTALENNIELDKFDLSYTSSIKKIHLNDEQVKFAGTAKDFLNGGSDTTHLHVIKVDERVIGFFKIDTLYCESFSFCPKNGLGLKAFAIDINYQGKGLGSKVVKALLPYLAANYSQYESVYLTVNCKNPAAKSCYHNGGFIDAQQLYLGGEAGPQHIMYADISDI</sequence>
<dbReference type="RefSeq" id="WP_284192479.1">
    <property type="nucleotide sequence ID" value="NZ_BSPW01000049.1"/>
</dbReference>
<gene>
    <name evidence="2" type="ORF">GCM10007938_23760</name>
</gene>